<proteinExistence type="predicted"/>
<accession>U2LBF2</accession>
<dbReference type="EMBL" id="AWGW01000007">
    <property type="protein sequence ID" value="ERK01818.1"/>
    <property type="molecule type" value="Genomic_DNA"/>
</dbReference>
<name>U2LBF2_9BACT</name>
<keyword evidence="1" id="KW-0812">Transmembrane</keyword>
<dbReference type="Proteomes" id="UP000017023">
    <property type="component" value="Unassembled WGS sequence"/>
</dbReference>
<dbReference type="AlphaFoldDB" id="U2LBF2"/>
<protein>
    <submittedName>
        <fullName evidence="2">Uncharacterized protein</fullName>
    </submittedName>
</protein>
<keyword evidence="1" id="KW-0472">Membrane</keyword>
<comment type="caution">
    <text evidence="2">The sequence shown here is derived from an EMBL/GenBank/DDBJ whole genome shotgun (WGS) entry which is preliminary data.</text>
</comment>
<evidence type="ECO:0000256" key="1">
    <source>
        <dbReference type="SAM" id="Phobius"/>
    </source>
</evidence>
<dbReference type="PATRIC" id="fig|1395125.3.peg.705"/>
<keyword evidence="1" id="KW-1133">Transmembrane helix</keyword>
<evidence type="ECO:0000313" key="2">
    <source>
        <dbReference type="EMBL" id="ERK01818.1"/>
    </source>
</evidence>
<gene>
    <name evidence="2" type="ORF">HMPREF9145_0118</name>
</gene>
<evidence type="ECO:0000313" key="3">
    <source>
        <dbReference type="Proteomes" id="UP000017023"/>
    </source>
</evidence>
<feature type="transmembrane region" description="Helical" evidence="1">
    <location>
        <begin position="28"/>
        <end position="45"/>
    </location>
</feature>
<sequence>MRQKLALFEKINYICRTNKKLGVMKKHVLILLTIVGIIYACMAFFNDDNAHLH</sequence>
<reference evidence="2 3" key="1">
    <citation type="submission" date="2013-08" db="EMBL/GenBank/DDBJ databases">
        <authorList>
            <person name="Durkin A.S."/>
            <person name="Haft D.R."/>
            <person name="McCorrison J."/>
            <person name="Torralba M."/>
            <person name="Gillis M."/>
            <person name="Haft D.H."/>
            <person name="Methe B."/>
            <person name="Sutton G."/>
            <person name="Nelson K.E."/>
        </authorList>
    </citation>
    <scope>NUCLEOTIDE SEQUENCE [LARGE SCALE GENOMIC DNA]</scope>
    <source>
        <strain evidence="2 3">F0493</strain>
    </source>
</reference>
<organism evidence="2 3">
    <name type="scientific">Segatella salivae F0493</name>
    <dbReference type="NCBI Taxonomy" id="1395125"/>
    <lineage>
        <taxon>Bacteria</taxon>
        <taxon>Pseudomonadati</taxon>
        <taxon>Bacteroidota</taxon>
        <taxon>Bacteroidia</taxon>
        <taxon>Bacteroidales</taxon>
        <taxon>Prevotellaceae</taxon>
        <taxon>Segatella</taxon>
    </lineage>
</organism>